<dbReference type="AlphaFoldDB" id="A0A9Q0IHH2"/>
<protein>
    <submittedName>
        <fullName evidence="2">Uncharacterized protein</fullName>
    </submittedName>
</protein>
<accession>A0A9Q0IHH2</accession>
<keyword evidence="3" id="KW-1185">Reference proteome</keyword>
<name>A0A9Q0IHH2_9TELE</name>
<feature type="region of interest" description="Disordered" evidence="1">
    <location>
        <begin position="1"/>
        <end position="27"/>
    </location>
</feature>
<feature type="region of interest" description="Disordered" evidence="1">
    <location>
        <begin position="51"/>
        <end position="127"/>
    </location>
</feature>
<dbReference type="EMBL" id="JANIIK010000110">
    <property type="protein sequence ID" value="KAJ3597206.1"/>
    <property type="molecule type" value="Genomic_DNA"/>
</dbReference>
<comment type="caution">
    <text evidence="2">The sequence shown here is derived from an EMBL/GenBank/DDBJ whole genome shotgun (WGS) entry which is preliminary data.</text>
</comment>
<sequence>MEEAGFHVLDECQGTSPSASNTPGNISFGGPECMYLNGAVMCPEPISYRGRMSACGEESGEPSGSQELEAEAEPPKRKLGRLRKPQKEPTGEPVPKRLGADPGATKIRAPPRQLRRNPKCFCGLPQL</sequence>
<evidence type="ECO:0000256" key="1">
    <source>
        <dbReference type="SAM" id="MobiDB-lite"/>
    </source>
</evidence>
<reference evidence="2" key="1">
    <citation type="submission" date="2022-07" db="EMBL/GenBank/DDBJ databases">
        <title>Chromosome-level genome of Muraenolepis orangiensis.</title>
        <authorList>
            <person name="Kim J."/>
        </authorList>
    </citation>
    <scope>NUCLEOTIDE SEQUENCE</scope>
    <source>
        <strain evidence="2">KU_S4_2022</strain>
        <tissue evidence="2">Muscle</tissue>
    </source>
</reference>
<dbReference type="Proteomes" id="UP001148018">
    <property type="component" value="Unassembled WGS sequence"/>
</dbReference>
<evidence type="ECO:0000313" key="3">
    <source>
        <dbReference type="Proteomes" id="UP001148018"/>
    </source>
</evidence>
<feature type="compositionally biased region" description="Basic and acidic residues" evidence="1">
    <location>
        <begin position="85"/>
        <end position="99"/>
    </location>
</feature>
<evidence type="ECO:0000313" key="2">
    <source>
        <dbReference type="EMBL" id="KAJ3597206.1"/>
    </source>
</evidence>
<feature type="compositionally biased region" description="Polar residues" evidence="1">
    <location>
        <begin position="13"/>
        <end position="25"/>
    </location>
</feature>
<feature type="compositionally biased region" description="Basic and acidic residues" evidence="1">
    <location>
        <begin position="1"/>
        <end position="10"/>
    </location>
</feature>
<gene>
    <name evidence="2" type="ORF">NHX12_003606</name>
</gene>
<organism evidence="2 3">
    <name type="scientific">Muraenolepis orangiensis</name>
    <name type="common">Patagonian moray cod</name>
    <dbReference type="NCBI Taxonomy" id="630683"/>
    <lineage>
        <taxon>Eukaryota</taxon>
        <taxon>Metazoa</taxon>
        <taxon>Chordata</taxon>
        <taxon>Craniata</taxon>
        <taxon>Vertebrata</taxon>
        <taxon>Euteleostomi</taxon>
        <taxon>Actinopterygii</taxon>
        <taxon>Neopterygii</taxon>
        <taxon>Teleostei</taxon>
        <taxon>Neoteleostei</taxon>
        <taxon>Acanthomorphata</taxon>
        <taxon>Zeiogadaria</taxon>
        <taxon>Gadariae</taxon>
        <taxon>Gadiformes</taxon>
        <taxon>Muraenolepidoidei</taxon>
        <taxon>Muraenolepididae</taxon>
        <taxon>Muraenolepis</taxon>
    </lineage>
</organism>
<proteinExistence type="predicted"/>